<feature type="domain" description="Cch helix turn helix" evidence="2">
    <location>
        <begin position="445"/>
        <end position="567"/>
    </location>
</feature>
<dbReference type="Pfam" id="PF06048">
    <property type="entry name" value="DUF927"/>
    <property type="match status" value="1"/>
</dbReference>
<keyword evidence="4" id="KW-1185">Reference proteome</keyword>
<dbReference type="InterPro" id="IPR009270">
    <property type="entry name" value="DUF927"/>
</dbReference>
<evidence type="ECO:0000313" key="4">
    <source>
        <dbReference type="Proteomes" id="UP001597109"/>
    </source>
</evidence>
<protein>
    <submittedName>
        <fullName evidence="3">DUF927 domain-containing protein</fullName>
    </submittedName>
</protein>
<gene>
    <name evidence="3" type="ORF">ACFQ1X_10510</name>
</gene>
<evidence type="ECO:0000259" key="2">
    <source>
        <dbReference type="Pfam" id="PF18662"/>
    </source>
</evidence>
<organism evidence="3 4">
    <name type="scientific">Metaplanococcus flavidus</name>
    <dbReference type="NCBI Taxonomy" id="569883"/>
    <lineage>
        <taxon>Bacteria</taxon>
        <taxon>Bacillati</taxon>
        <taxon>Bacillota</taxon>
        <taxon>Bacilli</taxon>
        <taxon>Bacillales</taxon>
        <taxon>Caryophanaceae</taxon>
        <taxon>Metaplanococcus</taxon>
    </lineage>
</organism>
<comment type="caution">
    <text evidence="3">The sequence shown here is derived from an EMBL/GenBank/DDBJ whole genome shotgun (WGS) entry which is preliminary data.</text>
</comment>
<dbReference type="EMBL" id="JBHTKI010000014">
    <property type="protein sequence ID" value="MFD1031861.1"/>
    <property type="molecule type" value="Genomic_DNA"/>
</dbReference>
<dbReference type="InterPro" id="IPR040538">
    <property type="entry name" value="Cch_HTH"/>
</dbReference>
<name>A0ABW3LET9_9BACL</name>
<dbReference type="Pfam" id="PF18662">
    <property type="entry name" value="HTH_56"/>
    <property type="match status" value="1"/>
</dbReference>
<reference evidence="4" key="1">
    <citation type="journal article" date="2019" name="Int. J. Syst. Evol. Microbiol.">
        <title>The Global Catalogue of Microorganisms (GCM) 10K type strain sequencing project: providing services to taxonomists for standard genome sequencing and annotation.</title>
        <authorList>
            <consortium name="The Broad Institute Genomics Platform"/>
            <consortium name="The Broad Institute Genome Sequencing Center for Infectious Disease"/>
            <person name="Wu L."/>
            <person name="Ma J."/>
        </authorList>
    </citation>
    <scope>NUCLEOTIDE SEQUENCE [LARGE SCALE GENOMIC DNA]</scope>
    <source>
        <strain evidence="4">CCUG 56756</strain>
    </source>
</reference>
<evidence type="ECO:0000259" key="1">
    <source>
        <dbReference type="Pfam" id="PF06048"/>
    </source>
</evidence>
<proteinExistence type="predicted"/>
<dbReference type="Proteomes" id="UP001597109">
    <property type="component" value="Unassembled WGS sequence"/>
</dbReference>
<dbReference type="RefSeq" id="WP_379082464.1">
    <property type="nucleotide sequence ID" value="NZ_JBHTKI010000014.1"/>
</dbReference>
<accession>A0ABW3LET9</accession>
<feature type="domain" description="DUF927" evidence="1">
    <location>
        <begin position="17"/>
        <end position="303"/>
    </location>
</feature>
<evidence type="ECO:0000313" key="3">
    <source>
        <dbReference type="EMBL" id="MFD1031861.1"/>
    </source>
</evidence>
<sequence length="595" mass="67544">MTSESLESGQTFRHFPYELSKEGLFLQRKNDKTGEISLHWLCDPIFVKEMVQNLDTKEVTITLCYFFQQQYHEWSIGMGQLIPNELLKLSSKGMNIPFSTHKSISDFLMSQQKTAPYREIYREVGWCFEEGQAPYFRHAEAIPQRDKQMATNDEESGNYQLKPRGTLAAWTNMVQEQVLSNTPLEMLLCAGFSSAIVGYLSHRFDDVDSLLIHLAGDSTKGKTTAALLAVSAFGMPSNKKKGLQKTWNGTANATINMLSGNFGIPLVLDELSMSKSKDLNSEVYVMTSGQEKSRMNDQMTLRKQGTWTTTILSTGEQSIYERTSQNVGLTVRAFEVANVTWTTSAENADAIRRVIQENYGHAGIAFLSYLFAQDLAIIEEMWEKWQARCIESLQESPFRARIAKKYALVLAAGDLANQALGLSLDIESVLAFLVEQEEERMSSRDIGGKALGYLTQTIIQHQQQFKREGSSGSPMNCWGKFIPREDDQIEVAFLKNILEDQLRVAGFEDPKVIIRDWAEKGLLVAEGDRKTKRTRIFAEDEQDKRKEMLGKAFKNTKAYDTTYNLKLHRLHHLNGLIDDNIHPVYQNPFNVQQPQ</sequence>